<feature type="compositionally biased region" description="Polar residues" evidence="5">
    <location>
        <begin position="267"/>
        <end position="277"/>
    </location>
</feature>
<evidence type="ECO:0000259" key="6">
    <source>
        <dbReference type="Pfam" id="PF02463"/>
    </source>
</evidence>
<proteinExistence type="predicted"/>
<name>A0A1D1WC92_RAMVA</name>
<evidence type="ECO:0000313" key="8">
    <source>
        <dbReference type="EMBL" id="GAV09939.1"/>
    </source>
</evidence>
<keyword evidence="4" id="KW-0539">Nucleus</keyword>
<protein>
    <recommendedName>
        <fullName evidence="6">RecF/RecN/SMC N-terminal domain-containing protein</fullName>
    </recommendedName>
</protein>
<dbReference type="Proteomes" id="UP000186922">
    <property type="component" value="Unassembled WGS sequence"/>
</dbReference>
<dbReference type="OrthoDB" id="413649at2759"/>
<evidence type="ECO:0000256" key="2">
    <source>
        <dbReference type="ARBA" id="ARBA00022741"/>
    </source>
</evidence>
<dbReference type="Gene3D" id="3.40.50.300">
    <property type="entry name" value="P-loop containing nucleotide triphosphate hydrolases"/>
    <property type="match status" value="1"/>
</dbReference>
<keyword evidence="3" id="KW-0067">ATP-binding</keyword>
<dbReference type="PANTHER" id="PTHR18937">
    <property type="entry name" value="STRUCTURAL MAINTENANCE OF CHROMOSOMES SMC FAMILY MEMBER"/>
    <property type="match status" value="1"/>
</dbReference>
<gene>
    <name evidence="8" type="primary">RvY_19408-1</name>
    <name evidence="7" type="synonym">RvY_19395-1</name>
    <name evidence="7" type="synonym">RvY_19395.1</name>
    <name evidence="8" type="synonym">RvY_19408.1</name>
    <name evidence="7" type="ORF">RvY_19395</name>
    <name evidence="8" type="ORF">RvY_19408</name>
</gene>
<dbReference type="GO" id="GO:0007076">
    <property type="term" value="P:mitotic chromosome condensation"/>
    <property type="evidence" value="ECO:0007669"/>
    <property type="project" value="TreeGrafter"/>
</dbReference>
<evidence type="ECO:0000313" key="7">
    <source>
        <dbReference type="EMBL" id="GAV09926.1"/>
    </source>
</evidence>
<keyword evidence="9" id="KW-1185">Reference proteome</keyword>
<organism evidence="8 9">
    <name type="scientific">Ramazzottius varieornatus</name>
    <name type="common">Water bear</name>
    <name type="synonym">Tardigrade</name>
    <dbReference type="NCBI Taxonomy" id="947166"/>
    <lineage>
        <taxon>Eukaryota</taxon>
        <taxon>Metazoa</taxon>
        <taxon>Ecdysozoa</taxon>
        <taxon>Tardigrada</taxon>
        <taxon>Eutardigrada</taxon>
        <taxon>Parachela</taxon>
        <taxon>Hypsibioidea</taxon>
        <taxon>Ramazzottiidae</taxon>
        <taxon>Ramazzottius</taxon>
    </lineage>
</organism>
<dbReference type="PANTHER" id="PTHR18937:SF172">
    <property type="entry name" value="STRUCTURAL MAINTENANCE OF CHROMOSOMES PROTEIN"/>
    <property type="match status" value="1"/>
</dbReference>
<accession>A0A1D1WC92</accession>
<feature type="region of interest" description="Disordered" evidence="5">
    <location>
        <begin position="254"/>
        <end position="316"/>
    </location>
</feature>
<comment type="caution">
    <text evidence="8">The sequence shown here is derived from an EMBL/GenBank/DDBJ whole genome shotgun (WGS) entry which is preliminary data.</text>
</comment>
<evidence type="ECO:0000256" key="1">
    <source>
        <dbReference type="ARBA" id="ARBA00004123"/>
    </source>
</evidence>
<sequence>MKGLKLNTVHSEDPRAKLKLVEYSAEELEKFAELADVIKQEIVTLKTLMNTMDPKQNVLDEYYKLSDSREGVMKGVEDVRRKRKLGFSYFVELKNRRYAEFNSALRIIQGILKTTYRQLTLGGDASLEPVDRFDPFSSGLEFMVKPKTKSWKNISYLSGGEKTISSLALIFSLHYFKPTPFYIMDEIDAALDYRNTSVIAFFVKERAVAAQFIIVSLRNQMFETAYRLIGICKPDHQSRSMYIDPPKLVISQEEDGTATGTADPHRQTGSAFSQATQAPAAPSEDGSRRPTMRKTGSVFSQATNHPDAIAEDDDTN</sequence>
<reference evidence="8 9" key="1">
    <citation type="journal article" date="2016" name="Nat. Commun.">
        <title>Extremotolerant tardigrade genome and improved radiotolerance of human cultured cells by tardigrade-unique protein.</title>
        <authorList>
            <person name="Hashimoto T."/>
            <person name="Horikawa D.D."/>
            <person name="Saito Y."/>
            <person name="Kuwahara H."/>
            <person name="Kozuka-Hata H."/>
            <person name="Shin-I T."/>
            <person name="Minakuchi Y."/>
            <person name="Ohishi K."/>
            <person name="Motoyama A."/>
            <person name="Aizu T."/>
            <person name="Enomoto A."/>
            <person name="Kondo K."/>
            <person name="Tanaka S."/>
            <person name="Hara Y."/>
            <person name="Koshikawa S."/>
            <person name="Sagara H."/>
            <person name="Miura T."/>
            <person name="Yokobori S."/>
            <person name="Miyagawa K."/>
            <person name="Suzuki Y."/>
            <person name="Kubo T."/>
            <person name="Oyama M."/>
            <person name="Kohara Y."/>
            <person name="Fujiyama A."/>
            <person name="Arakawa K."/>
            <person name="Katayama T."/>
            <person name="Toyoda A."/>
            <person name="Kunieda T."/>
        </authorList>
    </citation>
    <scope>NUCLEOTIDE SEQUENCE [LARGE SCALE GENOMIC DNA]</scope>
    <source>
        <strain evidence="8 9">YOKOZUNA-1</strain>
    </source>
</reference>
<comment type="subcellular location">
    <subcellularLocation>
        <location evidence="1">Nucleus</location>
    </subcellularLocation>
</comment>
<dbReference type="InterPro" id="IPR003395">
    <property type="entry name" value="RecF/RecN/SMC_N"/>
</dbReference>
<dbReference type="EMBL" id="BDGG01000067">
    <property type="protein sequence ID" value="GAV09939.1"/>
    <property type="molecule type" value="Genomic_DNA"/>
</dbReference>
<evidence type="ECO:0000256" key="5">
    <source>
        <dbReference type="SAM" id="MobiDB-lite"/>
    </source>
</evidence>
<dbReference type="Pfam" id="PF02463">
    <property type="entry name" value="SMC_N"/>
    <property type="match status" value="1"/>
</dbReference>
<dbReference type="GO" id="GO:0005524">
    <property type="term" value="F:ATP binding"/>
    <property type="evidence" value="ECO:0007669"/>
    <property type="project" value="UniProtKB-KW"/>
</dbReference>
<feature type="domain" description="RecF/RecN/SMC N-terminal" evidence="6">
    <location>
        <begin position="82"/>
        <end position="235"/>
    </location>
</feature>
<dbReference type="AlphaFoldDB" id="A0A1D1WC92"/>
<dbReference type="EMBL" id="BDGG01000059">
    <property type="protein sequence ID" value="GAV09926.1"/>
    <property type="molecule type" value="Genomic_DNA"/>
</dbReference>
<dbReference type="InterPro" id="IPR027417">
    <property type="entry name" value="P-loop_NTPase"/>
</dbReference>
<evidence type="ECO:0000313" key="9">
    <source>
        <dbReference type="Proteomes" id="UP000186922"/>
    </source>
</evidence>
<dbReference type="GO" id="GO:0005634">
    <property type="term" value="C:nucleus"/>
    <property type="evidence" value="ECO:0007669"/>
    <property type="project" value="UniProtKB-SubCell"/>
</dbReference>
<evidence type="ECO:0000256" key="4">
    <source>
        <dbReference type="ARBA" id="ARBA00023242"/>
    </source>
</evidence>
<dbReference type="SUPFAM" id="SSF52540">
    <property type="entry name" value="P-loop containing nucleoside triphosphate hydrolases"/>
    <property type="match status" value="1"/>
</dbReference>
<keyword evidence="2" id="KW-0547">Nucleotide-binding</keyword>
<evidence type="ECO:0000256" key="3">
    <source>
        <dbReference type="ARBA" id="ARBA00022840"/>
    </source>
</evidence>
<dbReference type="STRING" id="947166.A0A1D1WC92"/>
<dbReference type="GO" id="GO:0000796">
    <property type="term" value="C:condensin complex"/>
    <property type="evidence" value="ECO:0007669"/>
    <property type="project" value="TreeGrafter"/>
</dbReference>